<keyword evidence="1" id="KW-0472">Membrane</keyword>
<proteinExistence type="predicted"/>
<dbReference type="Pfam" id="PF05056">
    <property type="entry name" value="DUF674"/>
    <property type="match status" value="1"/>
</dbReference>
<keyword evidence="1" id="KW-0812">Transmembrane</keyword>
<protein>
    <submittedName>
        <fullName evidence="3">Uncharacterized protein LOC112493225</fullName>
    </submittedName>
</protein>
<name>A0A6P6GJN2_ZIZJJ</name>
<evidence type="ECO:0000313" key="2">
    <source>
        <dbReference type="Proteomes" id="UP001652623"/>
    </source>
</evidence>
<gene>
    <name evidence="3" type="primary">LOC112493225</name>
</gene>
<dbReference type="RefSeq" id="XP_024934314.2">
    <property type="nucleotide sequence ID" value="XM_025078546.3"/>
</dbReference>
<organism evidence="2 3">
    <name type="scientific">Ziziphus jujuba</name>
    <name type="common">Chinese jujube</name>
    <name type="synonym">Ziziphus sativa</name>
    <dbReference type="NCBI Taxonomy" id="326968"/>
    <lineage>
        <taxon>Eukaryota</taxon>
        <taxon>Viridiplantae</taxon>
        <taxon>Streptophyta</taxon>
        <taxon>Embryophyta</taxon>
        <taxon>Tracheophyta</taxon>
        <taxon>Spermatophyta</taxon>
        <taxon>Magnoliopsida</taxon>
        <taxon>eudicotyledons</taxon>
        <taxon>Gunneridae</taxon>
        <taxon>Pentapetalae</taxon>
        <taxon>rosids</taxon>
        <taxon>fabids</taxon>
        <taxon>Rosales</taxon>
        <taxon>Rhamnaceae</taxon>
        <taxon>Paliureae</taxon>
        <taxon>Ziziphus</taxon>
    </lineage>
</organism>
<reference evidence="3" key="2">
    <citation type="submission" date="2025-08" db="UniProtKB">
        <authorList>
            <consortium name="RefSeq"/>
        </authorList>
    </citation>
    <scope>IDENTIFICATION</scope>
    <source>
        <tissue evidence="3">Seedling</tissue>
    </source>
</reference>
<dbReference type="PANTHER" id="PTHR33103:SF27">
    <property type="entry name" value="OS04G0594700 PROTEIN"/>
    <property type="match status" value="1"/>
</dbReference>
<reference evidence="2" key="1">
    <citation type="submission" date="2025-05" db="UniProtKB">
        <authorList>
            <consortium name="RefSeq"/>
        </authorList>
    </citation>
    <scope>NUCLEOTIDE SEQUENCE [LARGE SCALE GENOMIC DNA]</scope>
</reference>
<evidence type="ECO:0000256" key="1">
    <source>
        <dbReference type="SAM" id="Phobius"/>
    </source>
</evidence>
<dbReference type="PANTHER" id="PTHR33103">
    <property type="entry name" value="OS01G0153900 PROTEIN"/>
    <property type="match status" value="1"/>
</dbReference>
<dbReference type="Proteomes" id="UP001652623">
    <property type="component" value="Chromosome 1"/>
</dbReference>
<accession>A0A6P6GJN2</accession>
<keyword evidence="1" id="KW-1133">Transmembrane helix</keyword>
<feature type="transmembrane region" description="Helical" evidence="1">
    <location>
        <begin position="21"/>
        <end position="40"/>
    </location>
</feature>
<evidence type="ECO:0000313" key="3">
    <source>
        <dbReference type="RefSeq" id="XP_024934314.2"/>
    </source>
</evidence>
<dbReference type="GeneID" id="112493225"/>
<dbReference type="InterPro" id="IPR007750">
    <property type="entry name" value="DUF674"/>
</dbReference>
<keyword evidence="2" id="KW-1185">Reference proteome</keyword>
<sequence>MELAIERKTNRVLYTQSDKDFVDVLLSFLILPMGTIIKVANKRSGIGSMDNLYRSVEALDDEECFRAKASKTMLLNPRSAYGFLYHNLVVKIDKTNYFKIYTCRTTPCLDRHRGLFSLVKNSICYCGQAMNKEITLKKHIGRVFINKTDRYIISDDLKILPALMDNSLPWLMENKIGDSTEVRKAIVTVGPREILHLLLRLMIARTPLTDVFVLKNWNYMCNSLRIMPYEYGRELLSTSEEMKVKLWFCKSTESILCVEAKADFVDFLFTFLTLPLSSVIKLLNGHSYMGIMDQLYKTAETLIEQKIISTETKEKLLSPKLECMFGCCYQLLQIQEKTTLEFLRYKKCDCSDKHKKTCLHSEVTLQIMNPKRRGMITSGGGFVKEGRLLVTDNLEIKPLSTVSDMFKLGMIPFEDMECMYVTVGEEEITHGMAKVLSLLCLVCFCEFGRKRRKLPTD</sequence>